<protein>
    <recommendedName>
        <fullName evidence="3">DUF2894 domain-containing protein</fullName>
    </recommendedName>
</protein>
<gene>
    <name evidence="1" type="ORF">A4W93_19255</name>
</gene>
<sequence length="128" mass="13745">MPSKGLAALRALVDRLGRAPALPSAAAVPLSRTVSPPPLKAVSAFQGTWSRMRAEQRLRQVLAHVPASAGPLNSSHLVNRALQAINDVSPEYLDAFMSHIDTLQWLEQTIDAADLVPRKPAARAPRKG</sequence>
<keyword evidence="2" id="KW-1185">Reference proteome</keyword>
<dbReference type="EMBL" id="CP015118">
    <property type="protein sequence ID" value="ARN21864.1"/>
    <property type="molecule type" value="Genomic_DNA"/>
</dbReference>
<accession>A0A1W6LC79</accession>
<dbReference type="InterPro" id="IPR021549">
    <property type="entry name" value="DUF2894"/>
</dbReference>
<dbReference type="AlphaFoldDB" id="A0A1W6LC79"/>
<evidence type="ECO:0000313" key="2">
    <source>
        <dbReference type="Proteomes" id="UP000193427"/>
    </source>
</evidence>
<dbReference type="Proteomes" id="UP000193427">
    <property type="component" value="Chromosome"/>
</dbReference>
<organism evidence="1 2">
    <name type="scientific">Piscinibacter gummiphilus</name>
    <dbReference type="NCBI Taxonomy" id="946333"/>
    <lineage>
        <taxon>Bacteria</taxon>
        <taxon>Pseudomonadati</taxon>
        <taxon>Pseudomonadota</taxon>
        <taxon>Betaproteobacteria</taxon>
        <taxon>Burkholderiales</taxon>
        <taxon>Sphaerotilaceae</taxon>
        <taxon>Piscinibacter</taxon>
    </lineage>
</organism>
<name>A0A1W6LC79_9BURK</name>
<reference evidence="1 2" key="1">
    <citation type="submission" date="2016-04" db="EMBL/GenBank/DDBJ databases">
        <title>Complete genome sequence of natural rubber-degrading, novel Gram-negative bacterium, Rhizobacter gummiphilus strain NS21.</title>
        <authorList>
            <person name="Tabata M."/>
            <person name="Kasai D."/>
            <person name="Fukuda M."/>
        </authorList>
    </citation>
    <scope>NUCLEOTIDE SEQUENCE [LARGE SCALE GENOMIC DNA]</scope>
    <source>
        <strain evidence="1 2">NS21</strain>
    </source>
</reference>
<evidence type="ECO:0000313" key="1">
    <source>
        <dbReference type="EMBL" id="ARN21864.1"/>
    </source>
</evidence>
<dbReference type="KEGG" id="rgu:A4W93_19255"/>
<dbReference type="STRING" id="946333.A4W93_19255"/>
<evidence type="ECO:0008006" key="3">
    <source>
        <dbReference type="Google" id="ProtNLM"/>
    </source>
</evidence>
<dbReference type="Pfam" id="PF11445">
    <property type="entry name" value="DUF2894"/>
    <property type="match status" value="1"/>
</dbReference>
<proteinExistence type="predicted"/>